<accession>A0A6P1VT47</accession>
<dbReference type="EMBL" id="CP045997">
    <property type="protein sequence ID" value="QHV94556.1"/>
    <property type="molecule type" value="Genomic_DNA"/>
</dbReference>
<evidence type="ECO:0000256" key="5">
    <source>
        <dbReference type="ARBA" id="ARBA00023136"/>
    </source>
</evidence>
<dbReference type="Gene3D" id="2.170.130.10">
    <property type="entry name" value="TonB-dependent receptor, plug domain"/>
    <property type="match status" value="1"/>
</dbReference>
<feature type="compositionally biased region" description="Polar residues" evidence="8">
    <location>
        <begin position="125"/>
        <end position="149"/>
    </location>
</feature>
<keyword evidence="6 7" id="KW-0998">Cell outer membrane</keyword>
<dbReference type="FunFam" id="2.170.130.10:FF:000008">
    <property type="entry name" value="SusC/RagA family TonB-linked outer membrane protein"/>
    <property type="match status" value="1"/>
</dbReference>
<keyword evidence="2 7" id="KW-0813">Transport</keyword>
<keyword evidence="11" id="KW-1185">Reference proteome</keyword>
<keyword evidence="3 7" id="KW-1134">Transmembrane beta strand</keyword>
<evidence type="ECO:0000256" key="4">
    <source>
        <dbReference type="ARBA" id="ARBA00022692"/>
    </source>
</evidence>
<name>A0A6P1VT47_9BACT</name>
<evidence type="ECO:0000256" key="2">
    <source>
        <dbReference type="ARBA" id="ARBA00022448"/>
    </source>
</evidence>
<protein>
    <submittedName>
        <fullName evidence="10">SusC/RagA family TonB-linked outer membrane protein</fullName>
    </submittedName>
</protein>
<feature type="region of interest" description="Disordered" evidence="8">
    <location>
        <begin position="123"/>
        <end position="183"/>
    </location>
</feature>
<dbReference type="SUPFAM" id="SSF56935">
    <property type="entry name" value="Porins"/>
    <property type="match status" value="1"/>
</dbReference>
<dbReference type="InterPro" id="IPR023996">
    <property type="entry name" value="TonB-dep_OMP_SusC/RagA"/>
</dbReference>
<evidence type="ECO:0000256" key="7">
    <source>
        <dbReference type="PROSITE-ProRule" id="PRU01360"/>
    </source>
</evidence>
<dbReference type="InterPro" id="IPR039426">
    <property type="entry name" value="TonB-dep_rcpt-like"/>
</dbReference>
<organism evidence="10 11">
    <name type="scientific">Spirosoma endbachense</name>
    <dbReference type="NCBI Taxonomy" id="2666025"/>
    <lineage>
        <taxon>Bacteria</taxon>
        <taxon>Pseudomonadati</taxon>
        <taxon>Bacteroidota</taxon>
        <taxon>Cytophagia</taxon>
        <taxon>Cytophagales</taxon>
        <taxon>Cytophagaceae</taxon>
        <taxon>Spirosoma</taxon>
    </lineage>
</organism>
<keyword evidence="5 7" id="KW-0472">Membrane</keyword>
<dbReference type="InterPro" id="IPR037066">
    <property type="entry name" value="Plug_dom_sf"/>
</dbReference>
<feature type="compositionally biased region" description="Basic and acidic residues" evidence="8">
    <location>
        <begin position="150"/>
        <end position="166"/>
    </location>
</feature>
<dbReference type="AlphaFoldDB" id="A0A6P1VT47"/>
<dbReference type="RefSeq" id="WP_162384975.1">
    <property type="nucleotide sequence ID" value="NZ_CP045997.1"/>
</dbReference>
<dbReference type="InterPro" id="IPR012910">
    <property type="entry name" value="Plug_dom"/>
</dbReference>
<evidence type="ECO:0000313" key="10">
    <source>
        <dbReference type="EMBL" id="QHV94556.1"/>
    </source>
</evidence>
<dbReference type="SUPFAM" id="SSF49464">
    <property type="entry name" value="Carboxypeptidase regulatory domain-like"/>
    <property type="match status" value="1"/>
</dbReference>
<dbReference type="InterPro" id="IPR036942">
    <property type="entry name" value="Beta-barrel_TonB_sf"/>
</dbReference>
<comment type="similarity">
    <text evidence="7">Belongs to the TonB-dependent receptor family.</text>
</comment>
<dbReference type="Proteomes" id="UP000464577">
    <property type="component" value="Chromosome"/>
</dbReference>
<feature type="domain" description="TonB-dependent receptor plug" evidence="9">
    <location>
        <begin position="249"/>
        <end position="357"/>
    </location>
</feature>
<evidence type="ECO:0000256" key="3">
    <source>
        <dbReference type="ARBA" id="ARBA00022452"/>
    </source>
</evidence>
<dbReference type="Pfam" id="PF07715">
    <property type="entry name" value="Plug"/>
    <property type="match status" value="1"/>
</dbReference>
<sequence>MHSPLPVRPERQSWTLFLIALVTLGPLPTRAQVLAQNSSTVPIARQAETYRLTDAIQQLKVRYRVNILFEERALRNLYVSAQATQPQATLEASLTALLQPHGLHYRKVKNNYVIVTGDTDRKRQSTTVDLTSTTSNELTQSATTPSQSVERQDDRLVTGRVTDEKGAGMPGVSVSIKNTTRGTTTDAEGKFRLSIPTGDGTATTLVFSFVGYLNQELALGNRSRIDLQLMPDQKSLDEVVVVGYGTVKKSDLTGSLTQVKAKDLNAYPTTNVLQALSGRAAGVQVLQNTGAPGAPVSVRIRGTNSVQGSNEPLYVVDGFPLSGSNPTVLNNADIENIEILKDASATAIYGSRGANGVVIITTKRGKAGKTRVDFESSYSSQSLRKKLDLMNAQEYALLYNEQTVNDKEKPYFTQAQIDALGKGVDWQSLIFRQAPMKTATLTVSGGTEKTQFSVSGSAFGQDGIIIGSNFNRYSLRANLSHEISKKVSLSLSSTLTRIQSDRKNSGGGGRGNTLISSILSAPPTLTPYKDDGTYRIFILENPPSASQNPLTFIHEQTDRVKSNRVLTNAALEYKPLEGLSIRIAGGIENTDERNDAYTTRNFVSSQGSASVGTSQFTSLLSENTISYTKTLHQKHSLAAVAGFTYQKFLTTSLGASGTGFISDASQTYDMGSATTPGIPSSSYAESSLVSYLGRVNYAFNNKYLATISFRTDGSSKYSTGNKWGYFPSTALAWRVSNEDFFKSVSFISDLKLRAGWGMTGSQAIDAYATLNQLGSGKTVFDNALYTFYAPGTRLPGNLKWETTEQMDIGVDIGLLQNRINLTADYYVKNTRDLLNTVQLPASLGFTTTIQNIGQVQNKGIEVGIDAKILTGSLKWDVNANISFNRNKVVKLYNGQDVLGGTVAVTIVNDVANILREGRPIGQFWGYLEDGYDDKGKIKYKDLDGDGGITIKDKTYIGDPNPGFIYGVNSTLSYRHFDLSFFLQGVQGNDLFNSSSINNTIDYGNALNMPREVYLNHWTPTNTTAKYPIISRSVSGNVSNRWIEPGSYMRLKNIQIGYTIPTRKLGLSWVQSLQIYASGQNLLTLTKYSWWDPEVNSNGGANSTAQGFDYFSYPTAKAITVGLRAGF</sequence>
<evidence type="ECO:0000256" key="6">
    <source>
        <dbReference type="ARBA" id="ARBA00023237"/>
    </source>
</evidence>
<evidence type="ECO:0000259" key="9">
    <source>
        <dbReference type="Pfam" id="PF07715"/>
    </source>
</evidence>
<evidence type="ECO:0000256" key="8">
    <source>
        <dbReference type="SAM" id="MobiDB-lite"/>
    </source>
</evidence>
<gene>
    <name evidence="10" type="ORF">GJR95_05790</name>
</gene>
<dbReference type="Gene3D" id="2.60.40.1120">
    <property type="entry name" value="Carboxypeptidase-like, regulatory domain"/>
    <property type="match status" value="1"/>
</dbReference>
<dbReference type="PROSITE" id="PS52016">
    <property type="entry name" value="TONB_DEPENDENT_REC_3"/>
    <property type="match status" value="1"/>
</dbReference>
<reference evidence="10 11" key="1">
    <citation type="submission" date="2019-11" db="EMBL/GenBank/DDBJ databases">
        <title>Spirosoma endbachense sp. nov., isolated from a natural salt meadow.</title>
        <authorList>
            <person name="Rojas J."/>
            <person name="Ambika Manirajan B."/>
            <person name="Ratering S."/>
            <person name="Suarez C."/>
            <person name="Geissler-Plaum R."/>
            <person name="Schnell S."/>
        </authorList>
    </citation>
    <scope>NUCLEOTIDE SEQUENCE [LARGE SCALE GENOMIC DNA]</scope>
    <source>
        <strain evidence="10 11">I-24</strain>
    </source>
</reference>
<comment type="subcellular location">
    <subcellularLocation>
        <location evidence="1 7">Cell outer membrane</location>
        <topology evidence="1 7">Multi-pass membrane protein</topology>
    </subcellularLocation>
</comment>
<keyword evidence="4 7" id="KW-0812">Transmembrane</keyword>
<evidence type="ECO:0000256" key="1">
    <source>
        <dbReference type="ARBA" id="ARBA00004571"/>
    </source>
</evidence>
<dbReference type="NCBIfam" id="TIGR04057">
    <property type="entry name" value="SusC_RagA_signa"/>
    <property type="match status" value="1"/>
</dbReference>
<dbReference type="Gene3D" id="3.55.50.30">
    <property type="match status" value="1"/>
</dbReference>
<dbReference type="GO" id="GO:0009279">
    <property type="term" value="C:cell outer membrane"/>
    <property type="evidence" value="ECO:0007669"/>
    <property type="project" value="UniProtKB-SubCell"/>
</dbReference>
<dbReference type="Pfam" id="PF13715">
    <property type="entry name" value="CarbopepD_reg_2"/>
    <property type="match status" value="1"/>
</dbReference>
<dbReference type="InterPro" id="IPR008969">
    <property type="entry name" value="CarboxyPept-like_regulatory"/>
</dbReference>
<dbReference type="InterPro" id="IPR023997">
    <property type="entry name" value="TonB-dep_OMP_SusC/RagA_CS"/>
</dbReference>
<proteinExistence type="inferred from homology"/>
<evidence type="ECO:0000313" key="11">
    <source>
        <dbReference type="Proteomes" id="UP000464577"/>
    </source>
</evidence>
<dbReference type="NCBIfam" id="TIGR04056">
    <property type="entry name" value="OMP_RagA_SusC"/>
    <property type="match status" value="1"/>
</dbReference>
<dbReference type="KEGG" id="senf:GJR95_05790"/>
<dbReference type="Gene3D" id="2.40.170.20">
    <property type="entry name" value="TonB-dependent receptor, beta-barrel domain"/>
    <property type="match status" value="1"/>
</dbReference>